<keyword evidence="3" id="KW-1185">Reference proteome</keyword>
<accession>A0A7Z0BWJ3</accession>
<dbReference type="EMBL" id="JACBZF010000005">
    <property type="protein sequence ID" value="NYH96322.1"/>
    <property type="molecule type" value="Genomic_DNA"/>
</dbReference>
<protein>
    <submittedName>
        <fullName evidence="2">Uncharacterized protein</fullName>
    </submittedName>
</protein>
<dbReference type="AlphaFoldDB" id="A0A7Z0BWJ3"/>
<evidence type="ECO:0000256" key="1">
    <source>
        <dbReference type="SAM" id="MobiDB-lite"/>
    </source>
</evidence>
<dbReference type="Proteomes" id="UP000522081">
    <property type="component" value="Unassembled WGS sequence"/>
</dbReference>
<organism evidence="2 3">
    <name type="scientific">Novosphingobium marinum</name>
    <dbReference type="NCBI Taxonomy" id="1514948"/>
    <lineage>
        <taxon>Bacteria</taxon>
        <taxon>Pseudomonadati</taxon>
        <taxon>Pseudomonadota</taxon>
        <taxon>Alphaproteobacteria</taxon>
        <taxon>Sphingomonadales</taxon>
        <taxon>Sphingomonadaceae</taxon>
        <taxon>Novosphingobium</taxon>
    </lineage>
</organism>
<comment type="caution">
    <text evidence="2">The sequence shown here is derived from an EMBL/GenBank/DDBJ whole genome shotgun (WGS) entry which is preliminary data.</text>
</comment>
<evidence type="ECO:0000313" key="3">
    <source>
        <dbReference type="Proteomes" id="UP000522081"/>
    </source>
</evidence>
<name>A0A7Z0BWJ3_9SPHN</name>
<evidence type="ECO:0000313" key="2">
    <source>
        <dbReference type="EMBL" id="NYH96322.1"/>
    </source>
</evidence>
<sequence>MERFELLMRREGSRDIERRVVTAPDPGFVIPILEQQPHVNEASLISRGETVCKLRRQGSGSCSYWLVDGPEKKVDQPLREKKRLYSRRSTSAGVSRI</sequence>
<gene>
    <name evidence="2" type="ORF">FHS75_002661</name>
</gene>
<feature type="compositionally biased region" description="Polar residues" evidence="1">
    <location>
        <begin position="87"/>
        <end position="97"/>
    </location>
</feature>
<feature type="region of interest" description="Disordered" evidence="1">
    <location>
        <begin position="78"/>
        <end position="97"/>
    </location>
</feature>
<reference evidence="2 3" key="1">
    <citation type="submission" date="2020-07" db="EMBL/GenBank/DDBJ databases">
        <title>Genomic Encyclopedia of Type Strains, Phase IV (KMG-IV): sequencing the most valuable type-strain genomes for metagenomic binning, comparative biology and taxonomic classification.</title>
        <authorList>
            <person name="Goeker M."/>
        </authorList>
    </citation>
    <scope>NUCLEOTIDE SEQUENCE [LARGE SCALE GENOMIC DNA]</scope>
    <source>
        <strain evidence="2 3">DSM 29043</strain>
    </source>
</reference>
<proteinExistence type="predicted"/>